<reference evidence="11" key="1">
    <citation type="submission" date="2016-01" db="EMBL/GenBank/DDBJ databases">
        <title>Draft genome of Chromobacterium sp. F49.</title>
        <authorList>
            <person name="Hong K.W."/>
        </authorList>
    </citation>
    <scope>NUCLEOTIDE SEQUENCE [LARGE SCALE GENOMIC DNA]</scope>
    <source>
        <strain evidence="11">CN10</strain>
    </source>
</reference>
<keyword evidence="3 8" id="KW-0132">Cell division</keyword>
<evidence type="ECO:0000256" key="6">
    <source>
        <dbReference type="ARBA" id="ARBA00023136"/>
    </source>
</evidence>
<dbReference type="GO" id="GO:0043093">
    <property type="term" value="P:FtsZ-dependent cytokinesis"/>
    <property type="evidence" value="ECO:0007669"/>
    <property type="project" value="UniProtKB-UniRule"/>
</dbReference>
<dbReference type="AlphaFoldDB" id="A0A161TLB4"/>
<evidence type="ECO:0000256" key="3">
    <source>
        <dbReference type="ARBA" id="ARBA00022618"/>
    </source>
</evidence>
<evidence type="ECO:0000256" key="7">
    <source>
        <dbReference type="ARBA" id="ARBA00023306"/>
    </source>
</evidence>
<evidence type="ECO:0000313" key="11">
    <source>
        <dbReference type="Proteomes" id="UP000076625"/>
    </source>
</evidence>
<dbReference type="GO" id="GO:0005886">
    <property type="term" value="C:plasma membrane"/>
    <property type="evidence" value="ECO:0007669"/>
    <property type="project" value="UniProtKB-SubCell"/>
</dbReference>
<evidence type="ECO:0000256" key="9">
    <source>
        <dbReference type="NCBIfam" id="TIGR02209"/>
    </source>
</evidence>
<dbReference type="PANTHER" id="PTHR37479">
    <property type="entry name" value="CELL DIVISION PROTEIN FTSL"/>
    <property type="match status" value="1"/>
</dbReference>
<keyword evidence="7 8" id="KW-0131">Cell cycle</keyword>
<evidence type="ECO:0000256" key="4">
    <source>
        <dbReference type="ARBA" id="ARBA00022692"/>
    </source>
</evidence>
<evidence type="ECO:0000256" key="5">
    <source>
        <dbReference type="ARBA" id="ARBA00022989"/>
    </source>
</evidence>
<dbReference type="STRING" id="1452487.AVW16_03775"/>
<name>A0A161TLB4_9NEIS</name>
<organism evidence="10 11">
    <name type="scientific">Crenobacter luteus</name>
    <dbReference type="NCBI Taxonomy" id="1452487"/>
    <lineage>
        <taxon>Bacteria</taxon>
        <taxon>Pseudomonadati</taxon>
        <taxon>Pseudomonadota</taxon>
        <taxon>Betaproteobacteria</taxon>
        <taxon>Neisseriales</taxon>
        <taxon>Neisseriaceae</taxon>
        <taxon>Crenobacter</taxon>
    </lineage>
</organism>
<dbReference type="HAMAP" id="MF_00910">
    <property type="entry name" value="FtsL"/>
    <property type="match status" value="1"/>
</dbReference>
<proteinExistence type="inferred from homology"/>
<evidence type="ECO:0000256" key="1">
    <source>
        <dbReference type="ARBA" id="ARBA00004401"/>
    </source>
</evidence>
<protein>
    <recommendedName>
        <fullName evidence="8 9">Cell division protein FtsL</fullName>
    </recommendedName>
</protein>
<keyword evidence="6 8" id="KW-0472">Membrane</keyword>
<comment type="subcellular location">
    <subcellularLocation>
        <location evidence="8">Cell inner membrane</location>
        <topology evidence="8">Single-pass type II membrane protein</topology>
    </subcellularLocation>
    <subcellularLocation>
        <location evidence="1">Cell membrane</location>
        <topology evidence="1">Single-pass type II membrane protein</topology>
    </subcellularLocation>
    <text evidence="8">Localizes to the division septum where it forms a ring structure.</text>
</comment>
<keyword evidence="2 8" id="KW-1003">Cell membrane</keyword>
<comment type="similarity">
    <text evidence="8">Belongs to the FtsL family.</text>
</comment>
<evidence type="ECO:0000256" key="8">
    <source>
        <dbReference type="HAMAP-Rule" id="MF_00910"/>
    </source>
</evidence>
<keyword evidence="8" id="KW-0997">Cell inner membrane</keyword>
<dbReference type="NCBIfam" id="TIGR02209">
    <property type="entry name" value="ftsL_broad"/>
    <property type="match status" value="1"/>
</dbReference>
<dbReference type="Pfam" id="PF04999">
    <property type="entry name" value="FtsL"/>
    <property type="match status" value="1"/>
</dbReference>
<evidence type="ECO:0000313" key="10">
    <source>
        <dbReference type="EMBL" id="KZE24946.1"/>
    </source>
</evidence>
<dbReference type="PANTHER" id="PTHR37479:SF1">
    <property type="entry name" value="CELL DIVISION PROTEIN FTSL"/>
    <property type="match status" value="1"/>
</dbReference>
<dbReference type="EMBL" id="LQQU01000060">
    <property type="protein sequence ID" value="KZE24946.1"/>
    <property type="molecule type" value="Genomic_DNA"/>
</dbReference>
<sequence length="90" mass="10218">MNRLNATLLALIVLSSWSVVTAQYEARKRYSELEKAQKLARTLEVDYGRLLLEQSTWGAHARIEKAVASRLQMHTPDPREVQIVKPEGDA</sequence>
<keyword evidence="5 8" id="KW-1133">Transmembrane helix</keyword>
<dbReference type="OrthoDB" id="5298556at2"/>
<dbReference type="GO" id="GO:0032153">
    <property type="term" value="C:cell division site"/>
    <property type="evidence" value="ECO:0007669"/>
    <property type="project" value="UniProtKB-UniRule"/>
</dbReference>
<dbReference type="InterPro" id="IPR011922">
    <property type="entry name" value="Cell_div_FtsL"/>
</dbReference>
<keyword evidence="4 8" id="KW-0812">Transmembrane</keyword>
<evidence type="ECO:0000256" key="2">
    <source>
        <dbReference type="ARBA" id="ARBA00022475"/>
    </source>
</evidence>
<comment type="caution">
    <text evidence="10">The sequence shown here is derived from an EMBL/GenBank/DDBJ whole genome shotgun (WGS) entry which is preliminary data.</text>
</comment>
<keyword evidence="11" id="KW-1185">Reference proteome</keyword>
<comment type="function">
    <text evidence="8">Essential cell division protein. May link together the upstream cell division proteins, which are predominantly cytoplasmic, with the downstream cell division proteins, which are predominantly periplasmic.</text>
</comment>
<dbReference type="RefSeq" id="WP_066614858.1">
    <property type="nucleotide sequence ID" value="NZ_LQQU01000060.1"/>
</dbReference>
<accession>A0A161TLB4</accession>
<dbReference type="Proteomes" id="UP000076625">
    <property type="component" value="Unassembled WGS sequence"/>
</dbReference>
<gene>
    <name evidence="8" type="primary">ftsL</name>
    <name evidence="10" type="ORF">AVW16_03775</name>
</gene>
<comment type="subunit">
    <text evidence="8">Part of a complex composed of FtsB, FtsL and FtsQ.</text>
</comment>